<feature type="chain" id="PRO_5041325374" description="C-type lectin domain-containing protein" evidence="4">
    <location>
        <begin position="20"/>
        <end position="427"/>
    </location>
</feature>
<dbReference type="InterPro" id="IPR051487">
    <property type="entry name" value="Ser/Thr_Proteases_Immune/Dev"/>
</dbReference>
<dbReference type="Proteomes" id="UP001175271">
    <property type="component" value="Unassembled WGS sequence"/>
</dbReference>
<dbReference type="PROSITE" id="PS50240">
    <property type="entry name" value="TRYPSIN_DOM"/>
    <property type="match status" value="1"/>
</dbReference>
<dbReference type="PRINTS" id="PR00722">
    <property type="entry name" value="CHYMOTRYPSIN"/>
</dbReference>
<dbReference type="InterPro" id="IPR001254">
    <property type="entry name" value="Trypsin_dom"/>
</dbReference>
<evidence type="ECO:0000256" key="3">
    <source>
        <dbReference type="RuleBase" id="RU363034"/>
    </source>
</evidence>
<dbReference type="Gene3D" id="3.10.100.10">
    <property type="entry name" value="Mannose-Binding Protein A, subunit A"/>
    <property type="match status" value="1"/>
</dbReference>
<feature type="domain" description="C-type lectin" evidence="5">
    <location>
        <begin position="308"/>
        <end position="425"/>
    </location>
</feature>
<dbReference type="InterPro" id="IPR018114">
    <property type="entry name" value="TRYPSIN_HIS"/>
</dbReference>
<dbReference type="CDD" id="cd00037">
    <property type="entry name" value="CLECT"/>
    <property type="match status" value="1"/>
</dbReference>
<proteinExistence type="inferred from homology"/>
<gene>
    <name evidence="7" type="ORF">QR680_014743</name>
</gene>
<keyword evidence="3" id="KW-0720">Serine protease</keyword>
<dbReference type="GO" id="GO:0004252">
    <property type="term" value="F:serine-type endopeptidase activity"/>
    <property type="evidence" value="ECO:0007669"/>
    <property type="project" value="InterPro"/>
</dbReference>
<dbReference type="InterPro" id="IPR001304">
    <property type="entry name" value="C-type_lectin-like"/>
</dbReference>
<keyword evidence="1" id="KW-1015">Disulfide bond</keyword>
<feature type="domain" description="Peptidase S1" evidence="6">
    <location>
        <begin position="33"/>
        <end position="276"/>
    </location>
</feature>
<sequence length="427" mass="47940">MWALRTAVVLSFLFLCLEGAPSSLKGLNVTEFVFGGNQARVGQFPMQVYINYKGAKDGQNYHCGGTLISTKHVLTAAHCTTNMGSYKKIMVGSTNRRDFSANAQWRDITKIHRHPDYKEDDENTRYDIAVLEINQPVTLNNNVKLSKIARDDDQLLEAKTAVVSGFGTYAFQGDRLLLSENLLYAEVDLFSFAFCNQAWWDTLIDNQVCAGAAGRGAGQGDSGGPLLVSHNDEDYQIGVFSFLPWSKDEQENHQDKQPGVFTRVASFCDFIEDAANGEFECERLEQPTTTTTTTTAKPTTAEPPVKTHNFGNYILSTTELSFQDAKDFCESIGAKMLTLHKKGTEKIIQRIFNQLKPDDAHIFWLGLYKPEGIRSQYAWLDGSALNYRNWAKGLPIPTPSEECAAHWKPNWVGMDCNWKYSFVCQRK</sequence>
<evidence type="ECO:0000259" key="6">
    <source>
        <dbReference type="PROSITE" id="PS50240"/>
    </source>
</evidence>
<dbReference type="SMART" id="SM00020">
    <property type="entry name" value="Tryp_SPc"/>
    <property type="match status" value="1"/>
</dbReference>
<dbReference type="FunFam" id="2.40.10.10:FF:000068">
    <property type="entry name" value="transmembrane protease serine 2"/>
    <property type="match status" value="1"/>
</dbReference>
<dbReference type="PROSITE" id="PS50041">
    <property type="entry name" value="C_TYPE_LECTIN_2"/>
    <property type="match status" value="1"/>
</dbReference>
<evidence type="ECO:0000256" key="2">
    <source>
        <dbReference type="ARBA" id="ARBA00024195"/>
    </source>
</evidence>
<evidence type="ECO:0008006" key="9">
    <source>
        <dbReference type="Google" id="ProtNLM"/>
    </source>
</evidence>
<keyword evidence="8" id="KW-1185">Reference proteome</keyword>
<keyword evidence="3" id="KW-0645">Protease</keyword>
<organism evidence="7 8">
    <name type="scientific">Steinernema hermaphroditum</name>
    <dbReference type="NCBI Taxonomy" id="289476"/>
    <lineage>
        <taxon>Eukaryota</taxon>
        <taxon>Metazoa</taxon>
        <taxon>Ecdysozoa</taxon>
        <taxon>Nematoda</taxon>
        <taxon>Chromadorea</taxon>
        <taxon>Rhabditida</taxon>
        <taxon>Tylenchina</taxon>
        <taxon>Panagrolaimomorpha</taxon>
        <taxon>Strongyloidoidea</taxon>
        <taxon>Steinernematidae</taxon>
        <taxon>Steinernema</taxon>
    </lineage>
</organism>
<dbReference type="InterPro" id="IPR016186">
    <property type="entry name" value="C-type_lectin-like/link_sf"/>
</dbReference>
<dbReference type="CDD" id="cd00190">
    <property type="entry name" value="Tryp_SPc"/>
    <property type="match status" value="1"/>
</dbReference>
<keyword evidence="4" id="KW-0732">Signal</keyword>
<dbReference type="PROSITE" id="PS00134">
    <property type="entry name" value="TRYPSIN_HIS"/>
    <property type="match status" value="1"/>
</dbReference>
<evidence type="ECO:0000259" key="5">
    <source>
        <dbReference type="PROSITE" id="PS50041"/>
    </source>
</evidence>
<dbReference type="EMBL" id="JAUCMV010000002">
    <property type="protein sequence ID" value="KAK0420532.1"/>
    <property type="molecule type" value="Genomic_DNA"/>
</dbReference>
<accession>A0AA39IA04</accession>
<dbReference type="AlphaFoldDB" id="A0AA39IA04"/>
<reference evidence="7" key="1">
    <citation type="submission" date="2023-06" db="EMBL/GenBank/DDBJ databases">
        <title>Genomic analysis of the entomopathogenic nematode Steinernema hermaphroditum.</title>
        <authorList>
            <person name="Schwarz E.M."/>
            <person name="Heppert J.K."/>
            <person name="Baniya A."/>
            <person name="Schwartz H.T."/>
            <person name="Tan C.-H."/>
            <person name="Antoshechkin I."/>
            <person name="Sternberg P.W."/>
            <person name="Goodrich-Blair H."/>
            <person name="Dillman A.R."/>
        </authorList>
    </citation>
    <scope>NUCLEOTIDE SEQUENCE</scope>
    <source>
        <strain evidence="7">PS9179</strain>
        <tissue evidence="7">Whole animal</tissue>
    </source>
</reference>
<dbReference type="SMART" id="SM00034">
    <property type="entry name" value="CLECT"/>
    <property type="match status" value="1"/>
</dbReference>
<dbReference type="SUPFAM" id="SSF56436">
    <property type="entry name" value="C-type lectin-like"/>
    <property type="match status" value="1"/>
</dbReference>
<evidence type="ECO:0000256" key="1">
    <source>
        <dbReference type="ARBA" id="ARBA00023157"/>
    </source>
</evidence>
<dbReference type="InterPro" id="IPR033116">
    <property type="entry name" value="TRYPSIN_SER"/>
</dbReference>
<comment type="similarity">
    <text evidence="2">Belongs to the peptidase S1 family. CLIP subfamily.</text>
</comment>
<dbReference type="InterPro" id="IPR001314">
    <property type="entry name" value="Peptidase_S1A"/>
</dbReference>
<dbReference type="PANTHER" id="PTHR24256">
    <property type="entry name" value="TRYPTASE-RELATED"/>
    <property type="match status" value="1"/>
</dbReference>
<dbReference type="GO" id="GO:0006508">
    <property type="term" value="P:proteolysis"/>
    <property type="evidence" value="ECO:0007669"/>
    <property type="project" value="UniProtKB-KW"/>
</dbReference>
<dbReference type="PROSITE" id="PS00135">
    <property type="entry name" value="TRYPSIN_SER"/>
    <property type="match status" value="1"/>
</dbReference>
<evidence type="ECO:0000313" key="7">
    <source>
        <dbReference type="EMBL" id="KAK0420532.1"/>
    </source>
</evidence>
<dbReference type="SUPFAM" id="SSF50494">
    <property type="entry name" value="Trypsin-like serine proteases"/>
    <property type="match status" value="1"/>
</dbReference>
<comment type="caution">
    <text evidence="7">The sequence shown here is derived from an EMBL/GenBank/DDBJ whole genome shotgun (WGS) entry which is preliminary data.</text>
</comment>
<evidence type="ECO:0000256" key="4">
    <source>
        <dbReference type="SAM" id="SignalP"/>
    </source>
</evidence>
<dbReference type="InterPro" id="IPR043504">
    <property type="entry name" value="Peptidase_S1_PA_chymotrypsin"/>
</dbReference>
<dbReference type="InterPro" id="IPR016187">
    <property type="entry name" value="CTDL_fold"/>
</dbReference>
<protein>
    <recommendedName>
        <fullName evidence="9">C-type lectin domain-containing protein</fullName>
    </recommendedName>
</protein>
<dbReference type="Gene3D" id="2.40.10.10">
    <property type="entry name" value="Trypsin-like serine proteases"/>
    <property type="match status" value="1"/>
</dbReference>
<name>A0AA39IA04_9BILA</name>
<feature type="signal peptide" evidence="4">
    <location>
        <begin position="1"/>
        <end position="19"/>
    </location>
</feature>
<dbReference type="Pfam" id="PF00059">
    <property type="entry name" value="Lectin_C"/>
    <property type="match status" value="1"/>
</dbReference>
<dbReference type="InterPro" id="IPR009003">
    <property type="entry name" value="Peptidase_S1_PA"/>
</dbReference>
<evidence type="ECO:0000313" key="8">
    <source>
        <dbReference type="Proteomes" id="UP001175271"/>
    </source>
</evidence>
<keyword evidence="3" id="KW-0378">Hydrolase</keyword>
<dbReference type="Pfam" id="PF00089">
    <property type="entry name" value="Trypsin"/>
    <property type="match status" value="1"/>
</dbReference>